<evidence type="ECO:0000259" key="1">
    <source>
        <dbReference type="Pfam" id="PF02627"/>
    </source>
</evidence>
<evidence type="ECO:0000313" key="2">
    <source>
        <dbReference type="EMBL" id="QNT70814.1"/>
    </source>
</evidence>
<accession>A0A7H1N528</accession>
<name>A0A7H1N528_9PROT</name>
<dbReference type="InterPro" id="IPR004675">
    <property type="entry name" value="AhpD_core"/>
</dbReference>
<dbReference type="Pfam" id="PF02627">
    <property type="entry name" value="CMD"/>
    <property type="match status" value="1"/>
</dbReference>
<dbReference type="NCBIfam" id="TIGR00778">
    <property type="entry name" value="ahpD_dom"/>
    <property type="match status" value="1"/>
</dbReference>
<reference evidence="2 3" key="1">
    <citation type="submission" date="2020-05" db="EMBL/GenBank/DDBJ databases">
        <title>Complete closed genome sequence of Defluviicoccus vanus.</title>
        <authorList>
            <person name="Bessarab I."/>
            <person name="Arumugam K."/>
            <person name="Maszenan A.M."/>
            <person name="Seviour R.J."/>
            <person name="Williams R.B."/>
        </authorList>
    </citation>
    <scope>NUCLEOTIDE SEQUENCE [LARGE SCALE GENOMIC DNA]</scope>
    <source>
        <strain evidence="2 3">Ben 114</strain>
    </source>
</reference>
<protein>
    <submittedName>
        <fullName evidence="2">Carboxymuconolactone decarboxylase family protein</fullName>
    </submittedName>
</protein>
<dbReference type="Proteomes" id="UP000516369">
    <property type="component" value="Chromosome"/>
</dbReference>
<organism evidence="2 3">
    <name type="scientific">Defluviicoccus vanus</name>
    <dbReference type="NCBI Taxonomy" id="111831"/>
    <lineage>
        <taxon>Bacteria</taxon>
        <taxon>Pseudomonadati</taxon>
        <taxon>Pseudomonadota</taxon>
        <taxon>Alphaproteobacteria</taxon>
        <taxon>Rhodospirillales</taxon>
        <taxon>Rhodospirillaceae</taxon>
        <taxon>Defluviicoccus</taxon>
    </lineage>
</organism>
<dbReference type="Gene3D" id="1.20.1290.10">
    <property type="entry name" value="AhpD-like"/>
    <property type="match status" value="1"/>
</dbReference>
<proteinExistence type="predicted"/>
<dbReference type="InterPro" id="IPR029032">
    <property type="entry name" value="AhpD-like"/>
</dbReference>
<dbReference type="AlphaFoldDB" id="A0A7H1N528"/>
<dbReference type="EMBL" id="CP053923">
    <property type="protein sequence ID" value="QNT70814.1"/>
    <property type="molecule type" value="Genomic_DNA"/>
</dbReference>
<feature type="domain" description="Carboxymuconolactone decarboxylase-like" evidence="1">
    <location>
        <begin position="40"/>
        <end position="123"/>
    </location>
</feature>
<keyword evidence="3" id="KW-1185">Reference proteome</keyword>
<dbReference type="SUPFAM" id="SSF69118">
    <property type="entry name" value="AhpD-like"/>
    <property type="match status" value="1"/>
</dbReference>
<sequence>MRVQPKPLDRYPWFLRPFFWNQRRKYGAVLEPARLWGRSPLLFAAVALLYGALDRRSSPLPAALRSLVTVRISQINWCRFCVDINSATLLRRGVALAKVQALADWRNSPLFDARERVVLEYAERMTDSTQSVDDALTVRLRQHFDDDAIVELTGLIAFQNLSSKFNAALNVPPQGFCTVPTTKVDTERSSTCVVVSPHHSNHGFPGCLWSSDARSLRCWRVSPPWLSPPTPGCRNRRTAPRLMRRRPVCRTTGLSSLSLRAS</sequence>
<dbReference type="PANTHER" id="PTHR34846:SF10">
    <property type="entry name" value="CYTOPLASMIC PROTEIN"/>
    <property type="match status" value="1"/>
</dbReference>
<dbReference type="InterPro" id="IPR003779">
    <property type="entry name" value="CMD-like"/>
</dbReference>
<dbReference type="GO" id="GO:0051920">
    <property type="term" value="F:peroxiredoxin activity"/>
    <property type="evidence" value="ECO:0007669"/>
    <property type="project" value="InterPro"/>
</dbReference>
<dbReference type="PANTHER" id="PTHR34846">
    <property type="entry name" value="4-CARBOXYMUCONOLACTONE DECARBOXYLASE FAMILY PROTEIN (AFU_ORTHOLOGUE AFUA_6G11590)"/>
    <property type="match status" value="1"/>
</dbReference>
<gene>
    <name evidence="2" type="ORF">HQ394_17715</name>
</gene>
<evidence type="ECO:0000313" key="3">
    <source>
        <dbReference type="Proteomes" id="UP000516369"/>
    </source>
</evidence>
<dbReference type="KEGG" id="dvn:HQ394_17715"/>